<dbReference type="HAMAP" id="MF_00163">
    <property type="entry name" value="Pep_deformylase"/>
    <property type="match status" value="1"/>
</dbReference>
<accession>A0A538SAU0</accession>
<dbReference type="NCBIfam" id="TIGR00079">
    <property type="entry name" value="pept_deformyl"/>
    <property type="match status" value="1"/>
</dbReference>
<dbReference type="EMBL" id="VBOT01000140">
    <property type="protein sequence ID" value="TMQ48490.1"/>
    <property type="molecule type" value="Genomic_DNA"/>
</dbReference>
<feature type="binding site" evidence="2">
    <location>
        <position position="135"/>
    </location>
    <ligand>
        <name>Fe cation</name>
        <dbReference type="ChEBI" id="CHEBI:24875"/>
    </ligand>
</feature>
<comment type="similarity">
    <text evidence="1 2">Belongs to the polypeptide deformylase family.</text>
</comment>
<keyword evidence="2" id="KW-0479">Metal-binding</keyword>
<comment type="catalytic activity">
    <reaction evidence="2">
        <text>N-terminal N-formyl-L-methionyl-[peptide] + H2O = N-terminal L-methionyl-[peptide] + formate</text>
        <dbReference type="Rhea" id="RHEA:24420"/>
        <dbReference type="Rhea" id="RHEA-COMP:10639"/>
        <dbReference type="Rhea" id="RHEA-COMP:10640"/>
        <dbReference type="ChEBI" id="CHEBI:15377"/>
        <dbReference type="ChEBI" id="CHEBI:15740"/>
        <dbReference type="ChEBI" id="CHEBI:49298"/>
        <dbReference type="ChEBI" id="CHEBI:64731"/>
        <dbReference type="EC" id="3.5.1.88"/>
    </reaction>
</comment>
<dbReference type="PANTHER" id="PTHR10458">
    <property type="entry name" value="PEPTIDE DEFORMYLASE"/>
    <property type="match status" value="1"/>
</dbReference>
<dbReference type="Proteomes" id="UP000320184">
    <property type="component" value="Unassembled WGS sequence"/>
</dbReference>
<feature type="binding site" evidence="2">
    <location>
        <position position="93"/>
    </location>
    <ligand>
        <name>Fe cation</name>
        <dbReference type="ChEBI" id="CHEBI:24875"/>
    </ligand>
</feature>
<feature type="active site" evidence="2">
    <location>
        <position position="136"/>
    </location>
</feature>
<name>A0A538SAU0_UNCEI</name>
<sequence length="182" mass="20153">MAVRPVRIYGDPVLRQKAVEVVDFDAALRDLVADLRDTMAAYRGVGLAANQVGVLLRALVVDVPLEDERHERWTLVNPVITSRSGSESGEEGCLSIPGIYEEVTRSRHIAVTARDENGQPLNLEAEGYLARAIQHEVDHLDGVLFVDRLSILKRQFLRRSLEAMARGEMPEDFSPPVPGGSR</sequence>
<keyword evidence="2" id="KW-0648">Protein biosynthesis</keyword>
<dbReference type="PANTHER" id="PTHR10458:SF22">
    <property type="entry name" value="PEPTIDE DEFORMYLASE"/>
    <property type="match status" value="1"/>
</dbReference>
<dbReference type="InterPro" id="IPR023635">
    <property type="entry name" value="Peptide_deformylase"/>
</dbReference>
<dbReference type="GO" id="GO:0006412">
    <property type="term" value="P:translation"/>
    <property type="evidence" value="ECO:0007669"/>
    <property type="project" value="UniProtKB-UniRule"/>
</dbReference>
<dbReference type="SUPFAM" id="SSF56420">
    <property type="entry name" value="Peptide deformylase"/>
    <property type="match status" value="1"/>
</dbReference>
<dbReference type="Pfam" id="PF01327">
    <property type="entry name" value="Pep_deformylase"/>
    <property type="match status" value="1"/>
</dbReference>
<evidence type="ECO:0000313" key="4">
    <source>
        <dbReference type="Proteomes" id="UP000320184"/>
    </source>
</evidence>
<evidence type="ECO:0000313" key="3">
    <source>
        <dbReference type="EMBL" id="TMQ48490.1"/>
    </source>
</evidence>
<organism evidence="3 4">
    <name type="scientific">Eiseniibacteriota bacterium</name>
    <dbReference type="NCBI Taxonomy" id="2212470"/>
    <lineage>
        <taxon>Bacteria</taxon>
        <taxon>Candidatus Eiseniibacteriota</taxon>
    </lineage>
</organism>
<feature type="binding site" evidence="2">
    <location>
        <position position="139"/>
    </location>
    <ligand>
        <name>Fe cation</name>
        <dbReference type="ChEBI" id="CHEBI:24875"/>
    </ligand>
</feature>
<reference evidence="3 4" key="1">
    <citation type="journal article" date="2019" name="Nat. Microbiol.">
        <title>Mediterranean grassland soil C-N compound turnover is dependent on rainfall and depth, and is mediated by genomically divergent microorganisms.</title>
        <authorList>
            <person name="Diamond S."/>
            <person name="Andeer P.F."/>
            <person name="Li Z."/>
            <person name="Crits-Christoph A."/>
            <person name="Burstein D."/>
            <person name="Anantharaman K."/>
            <person name="Lane K.R."/>
            <person name="Thomas B.C."/>
            <person name="Pan C."/>
            <person name="Northen T.R."/>
            <person name="Banfield J.F."/>
        </authorList>
    </citation>
    <scope>NUCLEOTIDE SEQUENCE [LARGE SCALE GENOMIC DNA]</scope>
    <source>
        <strain evidence="3">WS_3</strain>
    </source>
</reference>
<dbReference type="EC" id="3.5.1.88" evidence="2"/>
<dbReference type="CDD" id="cd00487">
    <property type="entry name" value="Pep_deformylase"/>
    <property type="match status" value="1"/>
</dbReference>
<dbReference type="PIRSF" id="PIRSF004749">
    <property type="entry name" value="Pep_def"/>
    <property type="match status" value="1"/>
</dbReference>
<dbReference type="NCBIfam" id="NF001159">
    <property type="entry name" value="PRK00150.1-3"/>
    <property type="match status" value="1"/>
</dbReference>
<comment type="cofactor">
    <cofactor evidence="2">
        <name>Fe(2+)</name>
        <dbReference type="ChEBI" id="CHEBI:29033"/>
    </cofactor>
    <text evidence="2">Binds 1 Fe(2+) ion.</text>
</comment>
<keyword evidence="2" id="KW-0408">Iron</keyword>
<evidence type="ECO:0000256" key="2">
    <source>
        <dbReference type="HAMAP-Rule" id="MF_00163"/>
    </source>
</evidence>
<dbReference type="InterPro" id="IPR036821">
    <property type="entry name" value="Peptide_deformylase_sf"/>
</dbReference>
<keyword evidence="2 3" id="KW-0378">Hydrolase</keyword>
<comment type="function">
    <text evidence="2">Removes the formyl group from the N-terminal Met of newly synthesized proteins. Requires at least a dipeptide for an efficient rate of reaction. N-terminal L-methionine is a prerequisite for activity but the enzyme has broad specificity at other positions.</text>
</comment>
<dbReference type="Gene3D" id="3.90.45.10">
    <property type="entry name" value="Peptide deformylase"/>
    <property type="match status" value="1"/>
</dbReference>
<dbReference type="PRINTS" id="PR01576">
    <property type="entry name" value="PDEFORMYLASE"/>
</dbReference>
<proteinExistence type="inferred from homology"/>
<dbReference type="GO" id="GO:0046872">
    <property type="term" value="F:metal ion binding"/>
    <property type="evidence" value="ECO:0007669"/>
    <property type="project" value="UniProtKB-KW"/>
</dbReference>
<dbReference type="AlphaFoldDB" id="A0A538SAU0"/>
<protein>
    <recommendedName>
        <fullName evidence="2">Peptide deformylase</fullName>
        <shortName evidence="2">PDF</shortName>
        <ecNumber evidence="2">3.5.1.88</ecNumber>
    </recommendedName>
    <alternativeName>
        <fullName evidence="2">Polypeptide deformylase</fullName>
    </alternativeName>
</protein>
<evidence type="ECO:0000256" key="1">
    <source>
        <dbReference type="ARBA" id="ARBA00010759"/>
    </source>
</evidence>
<gene>
    <name evidence="2 3" type="primary">def</name>
    <name evidence="3" type="ORF">E6K73_11895</name>
</gene>
<comment type="caution">
    <text evidence="3">The sequence shown here is derived from an EMBL/GenBank/DDBJ whole genome shotgun (WGS) entry which is preliminary data.</text>
</comment>
<dbReference type="GO" id="GO:0042586">
    <property type="term" value="F:peptide deformylase activity"/>
    <property type="evidence" value="ECO:0007669"/>
    <property type="project" value="UniProtKB-UniRule"/>
</dbReference>